<name>A0A0R2AQI2_9LACO</name>
<accession>A0A0R2AQI2</accession>
<keyword evidence="1" id="KW-1133">Transmembrane helix</keyword>
<proteinExistence type="predicted"/>
<gene>
    <name evidence="2" type="ORF">FD06_GL000644</name>
</gene>
<dbReference type="RefSeq" id="WP_054658606.1">
    <property type="nucleotide sequence ID" value="NZ_AYYQ01000008.1"/>
</dbReference>
<dbReference type="AlphaFoldDB" id="A0A0R2AQI2"/>
<evidence type="ECO:0000256" key="1">
    <source>
        <dbReference type="SAM" id="Phobius"/>
    </source>
</evidence>
<keyword evidence="1" id="KW-0472">Membrane</keyword>
<feature type="transmembrane region" description="Helical" evidence="1">
    <location>
        <begin position="42"/>
        <end position="60"/>
    </location>
</feature>
<comment type="caution">
    <text evidence="2">The sequence shown here is derived from an EMBL/GenBank/DDBJ whole genome shotgun (WGS) entry which is preliminary data.</text>
</comment>
<dbReference type="STRING" id="1423781.FD06_GL000644"/>
<dbReference type="PATRIC" id="fig|1423781.4.peg.658"/>
<keyword evidence="3" id="KW-1185">Reference proteome</keyword>
<feature type="transmembrane region" description="Helical" evidence="1">
    <location>
        <begin position="12"/>
        <end position="30"/>
    </location>
</feature>
<sequence>MLANDWSVQIKLIVMYAIGLISVISLLITFYIRHKKDFNKNAIIISAVAIIIAIILFIVVTL</sequence>
<evidence type="ECO:0000313" key="3">
    <source>
        <dbReference type="Proteomes" id="UP000052012"/>
    </source>
</evidence>
<dbReference type="Proteomes" id="UP000052012">
    <property type="component" value="Unassembled WGS sequence"/>
</dbReference>
<evidence type="ECO:0000313" key="2">
    <source>
        <dbReference type="EMBL" id="KRM69095.1"/>
    </source>
</evidence>
<organism evidence="2 3">
    <name type="scientific">Apilactobacillus ozensis DSM 23829 = JCM 17196</name>
    <dbReference type="NCBI Taxonomy" id="1423781"/>
    <lineage>
        <taxon>Bacteria</taxon>
        <taxon>Bacillati</taxon>
        <taxon>Bacillota</taxon>
        <taxon>Bacilli</taxon>
        <taxon>Lactobacillales</taxon>
        <taxon>Lactobacillaceae</taxon>
        <taxon>Apilactobacillus</taxon>
    </lineage>
</organism>
<reference evidence="2 3" key="1">
    <citation type="journal article" date="2015" name="Genome Announc.">
        <title>Expanding the biotechnology potential of lactobacilli through comparative genomics of 213 strains and associated genera.</title>
        <authorList>
            <person name="Sun Z."/>
            <person name="Harris H.M."/>
            <person name="McCann A."/>
            <person name="Guo C."/>
            <person name="Argimon S."/>
            <person name="Zhang W."/>
            <person name="Yang X."/>
            <person name="Jeffery I.B."/>
            <person name="Cooney J.C."/>
            <person name="Kagawa T.F."/>
            <person name="Liu W."/>
            <person name="Song Y."/>
            <person name="Salvetti E."/>
            <person name="Wrobel A."/>
            <person name="Rasinkangas P."/>
            <person name="Parkhill J."/>
            <person name="Rea M.C."/>
            <person name="O'Sullivan O."/>
            <person name="Ritari J."/>
            <person name="Douillard F.P."/>
            <person name="Paul Ross R."/>
            <person name="Yang R."/>
            <person name="Briner A.E."/>
            <person name="Felis G.E."/>
            <person name="de Vos W.M."/>
            <person name="Barrangou R."/>
            <person name="Klaenhammer T.R."/>
            <person name="Caufield P.W."/>
            <person name="Cui Y."/>
            <person name="Zhang H."/>
            <person name="O'Toole P.W."/>
        </authorList>
    </citation>
    <scope>NUCLEOTIDE SEQUENCE [LARGE SCALE GENOMIC DNA]</scope>
    <source>
        <strain evidence="2 3">DSM 23829</strain>
    </source>
</reference>
<protein>
    <submittedName>
        <fullName evidence="2">Uncharacterized protein</fullName>
    </submittedName>
</protein>
<dbReference type="EMBL" id="AYYQ01000008">
    <property type="protein sequence ID" value="KRM69095.1"/>
    <property type="molecule type" value="Genomic_DNA"/>
</dbReference>
<keyword evidence="1" id="KW-0812">Transmembrane</keyword>
<dbReference type="OrthoDB" id="2329059at2"/>